<accession>A0ACB9NLJ2</accession>
<protein>
    <submittedName>
        <fullName evidence="1">Uncharacterized protein</fullName>
    </submittedName>
</protein>
<proteinExistence type="predicted"/>
<dbReference type="Proteomes" id="UP000828941">
    <property type="component" value="Chromosome 6"/>
</dbReference>
<evidence type="ECO:0000313" key="1">
    <source>
        <dbReference type="EMBL" id="KAI4337102.1"/>
    </source>
</evidence>
<evidence type="ECO:0000313" key="2">
    <source>
        <dbReference type="Proteomes" id="UP000828941"/>
    </source>
</evidence>
<gene>
    <name evidence="1" type="ORF">L6164_015555</name>
</gene>
<organism evidence="1 2">
    <name type="scientific">Bauhinia variegata</name>
    <name type="common">Purple orchid tree</name>
    <name type="synonym">Phanera variegata</name>
    <dbReference type="NCBI Taxonomy" id="167791"/>
    <lineage>
        <taxon>Eukaryota</taxon>
        <taxon>Viridiplantae</taxon>
        <taxon>Streptophyta</taxon>
        <taxon>Embryophyta</taxon>
        <taxon>Tracheophyta</taxon>
        <taxon>Spermatophyta</taxon>
        <taxon>Magnoliopsida</taxon>
        <taxon>eudicotyledons</taxon>
        <taxon>Gunneridae</taxon>
        <taxon>Pentapetalae</taxon>
        <taxon>rosids</taxon>
        <taxon>fabids</taxon>
        <taxon>Fabales</taxon>
        <taxon>Fabaceae</taxon>
        <taxon>Cercidoideae</taxon>
        <taxon>Cercideae</taxon>
        <taxon>Bauhiniinae</taxon>
        <taxon>Bauhinia</taxon>
    </lineage>
</organism>
<keyword evidence="2" id="KW-1185">Reference proteome</keyword>
<dbReference type="EMBL" id="CM039431">
    <property type="protein sequence ID" value="KAI4337102.1"/>
    <property type="molecule type" value="Genomic_DNA"/>
</dbReference>
<name>A0ACB9NLJ2_BAUVA</name>
<comment type="caution">
    <text evidence="1">The sequence shown here is derived from an EMBL/GenBank/DDBJ whole genome shotgun (WGS) entry which is preliminary data.</text>
</comment>
<reference evidence="1 2" key="1">
    <citation type="journal article" date="2022" name="DNA Res.">
        <title>Chromosomal-level genome assembly of the orchid tree Bauhinia variegata (Leguminosae; Cercidoideae) supports the allotetraploid origin hypothesis of Bauhinia.</title>
        <authorList>
            <person name="Zhong Y."/>
            <person name="Chen Y."/>
            <person name="Zheng D."/>
            <person name="Pang J."/>
            <person name="Liu Y."/>
            <person name="Luo S."/>
            <person name="Meng S."/>
            <person name="Qian L."/>
            <person name="Wei D."/>
            <person name="Dai S."/>
            <person name="Zhou R."/>
        </authorList>
    </citation>
    <scope>NUCLEOTIDE SEQUENCE [LARGE SCALE GENOMIC DNA]</scope>
    <source>
        <strain evidence="1">BV-YZ2020</strain>
    </source>
</reference>
<sequence>MRKVVFQRKRDDERITSLQIPDISSWPSQSLVDADKVDPDGRITAWSLVKVMPNDSERRAYSRGFLVRIQGTAIWGFLIE</sequence>